<feature type="region of interest" description="Disordered" evidence="1">
    <location>
        <begin position="1"/>
        <end position="30"/>
    </location>
</feature>
<protein>
    <submittedName>
        <fullName evidence="2">Uncharacterized protein</fullName>
    </submittedName>
</protein>
<organism evidence="2">
    <name type="scientific">Myoviridae sp. ctXRl20</name>
    <dbReference type="NCBI Taxonomy" id="2827610"/>
    <lineage>
        <taxon>Viruses</taxon>
        <taxon>Duplodnaviria</taxon>
        <taxon>Heunggongvirae</taxon>
        <taxon>Uroviricota</taxon>
        <taxon>Caudoviricetes</taxon>
    </lineage>
</organism>
<accession>A0A8S5LR26</accession>
<dbReference type="EMBL" id="BK015896">
    <property type="protein sequence ID" value="DAD72299.1"/>
    <property type="molecule type" value="Genomic_DNA"/>
</dbReference>
<evidence type="ECO:0000313" key="2">
    <source>
        <dbReference type="EMBL" id="DAD72299.1"/>
    </source>
</evidence>
<name>A0A8S5LR26_9CAUD</name>
<evidence type="ECO:0000256" key="1">
    <source>
        <dbReference type="SAM" id="MobiDB-lite"/>
    </source>
</evidence>
<reference evidence="2" key="1">
    <citation type="journal article" date="2021" name="Proc. Natl. Acad. Sci. U.S.A.">
        <title>A Catalog of Tens of Thousands of Viruses from Human Metagenomes Reveals Hidden Associations with Chronic Diseases.</title>
        <authorList>
            <person name="Tisza M.J."/>
            <person name="Buck C.B."/>
        </authorList>
    </citation>
    <scope>NUCLEOTIDE SEQUENCE</scope>
    <source>
        <strain evidence="2">CtXRl20</strain>
    </source>
</reference>
<proteinExistence type="predicted"/>
<sequence>MTDWKKVTGTQPDKPEEVDRTSSPSTVYLRKNIEQVTREVEGSDGKIQTVTEWQYDEKEMTVKEYENMALMKSVVEENTSGIVESVTQFQKDAVIDEYTQQLIEEGLI</sequence>